<dbReference type="NCBIfam" id="TIGR02925">
    <property type="entry name" value="cis_trans_EpsD"/>
    <property type="match status" value="1"/>
</dbReference>
<gene>
    <name evidence="3" type="ORF">I7X39_13700</name>
</gene>
<dbReference type="EC" id="5.2.1.8" evidence="3"/>
<organism evidence="3 4">
    <name type="scientific">Inhella proteolytica</name>
    <dbReference type="NCBI Taxonomy" id="2795029"/>
    <lineage>
        <taxon>Bacteria</taxon>
        <taxon>Pseudomonadati</taxon>
        <taxon>Pseudomonadota</taxon>
        <taxon>Betaproteobacteria</taxon>
        <taxon>Burkholderiales</taxon>
        <taxon>Sphaerotilaceae</taxon>
        <taxon>Inhella</taxon>
    </lineage>
</organism>
<evidence type="ECO:0000256" key="1">
    <source>
        <dbReference type="SAM" id="MobiDB-lite"/>
    </source>
</evidence>
<evidence type="ECO:0000313" key="3">
    <source>
        <dbReference type="EMBL" id="MBH9577954.1"/>
    </source>
</evidence>
<dbReference type="AlphaFoldDB" id="A0A931NID2"/>
<reference evidence="3" key="1">
    <citation type="submission" date="2020-12" db="EMBL/GenBank/DDBJ databases">
        <title>The genome sequence of Inhella sp. 1Y17.</title>
        <authorList>
            <person name="Liu Y."/>
        </authorList>
    </citation>
    <scope>NUCLEOTIDE SEQUENCE</scope>
    <source>
        <strain evidence="3">1Y17</strain>
    </source>
</reference>
<dbReference type="Gene3D" id="1.10.8.1040">
    <property type="match status" value="1"/>
</dbReference>
<protein>
    <submittedName>
        <fullName evidence="3">EpsD family peptidyl-prolyl cis-trans isomerase</fullName>
        <ecNumber evidence="3">5.2.1.8</ecNumber>
    </submittedName>
</protein>
<dbReference type="InterPro" id="IPR000297">
    <property type="entry name" value="PPIase_PpiC"/>
</dbReference>
<sequence length="302" mass="33208">MLKRGLGLLATALTLAACSPSDPDHKVAARVNREEISERQVDAFIKQQPQAKPEQGEALSRKALDLLIDQELAVQKAEELRLHKDPKVLQQMEAARRQILAAAYADQVRAAAGKPTLEEVQRYYDATPALFAERRIYNLQRLDIEAPPEQLDTLRARLAASKNLTEFTAYLKAQNLRFAAQQTVAAANELPLASLGTLAQMKDGQSLLNRTPNGLQVVILLSSRPQPVDLERARPMIENFLGNQRRNEHWQQELKTLRAAAKIEYQGRFATAPTAPAASSPAAAGASAVLAPNPSTTPQYTH</sequence>
<dbReference type="Proteomes" id="UP000613266">
    <property type="component" value="Unassembled WGS sequence"/>
</dbReference>
<proteinExistence type="predicted"/>
<dbReference type="Pfam" id="PF13145">
    <property type="entry name" value="Rotamase_2"/>
    <property type="match status" value="1"/>
</dbReference>
<dbReference type="GO" id="GO:0003755">
    <property type="term" value="F:peptidyl-prolyl cis-trans isomerase activity"/>
    <property type="evidence" value="ECO:0007669"/>
    <property type="project" value="UniProtKB-EC"/>
</dbReference>
<dbReference type="EMBL" id="JAEDAK010000009">
    <property type="protein sequence ID" value="MBH9577954.1"/>
    <property type="molecule type" value="Genomic_DNA"/>
</dbReference>
<dbReference type="InterPro" id="IPR027304">
    <property type="entry name" value="Trigger_fact/SurA_dom_sf"/>
</dbReference>
<evidence type="ECO:0000259" key="2">
    <source>
        <dbReference type="Pfam" id="PF13145"/>
    </source>
</evidence>
<accession>A0A931NID2</accession>
<keyword evidence="4" id="KW-1185">Reference proteome</keyword>
<feature type="compositionally biased region" description="Polar residues" evidence="1">
    <location>
        <begin position="293"/>
        <end position="302"/>
    </location>
</feature>
<name>A0A931NID2_9BURK</name>
<dbReference type="PROSITE" id="PS51257">
    <property type="entry name" value="PROKAR_LIPOPROTEIN"/>
    <property type="match status" value="1"/>
</dbReference>
<dbReference type="InterPro" id="IPR014274">
    <property type="entry name" value="PPIase_EpsD"/>
</dbReference>
<feature type="region of interest" description="Disordered" evidence="1">
    <location>
        <begin position="283"/>
        <end position="302"/>
    </location>
</feature>
<feature type="domain" description="PpiC" evidence="2">
    <location>
        <begin position="115"/>
        <end position="235"/>
    </location>
</feature>
<dbReference type="SUPFAM" id="SSF109998">
    <property type="entry name" value="Triger factor/SurA peptide-binding domain-like"/>
    <property type="match status" value="1"/>
</dbReference>
<evidence type="ECO:0000313" key="4">
    <source>
        <dbReference type="Proteomes" id="UP000613266"/>
    </source>
</evidence>
<dbReference type="RefSeq" id="WP_198111727.1">
    <property type="nucleotide sequence ID" value="NZ_JAEDAK010000009.1"/>
</dbReference>
<comment type="caution">
    <text evidence="3">The sequence shown here is derived from an EMBL/GenBank/DDBJ whole genome shotgun (WGS) entry which is preliminary data.</text>
</comment>
<keyword evidence="3" id="KW-0413">Isomerase</keyword>